<gene>
    <name evidence="1" type="ORF">GWP43_12190</name>
</gene>
<sequence>MNKNKIGKLILIGIRYYNSNNELLEQYQTSGIIESITDKEIKIKRENYKELFTIPNDDRAIIEAKPGDYRERQSGKVIKNPDYISQWTVTGNGSKENIDNYKEKGFELK</sequence>
<name>A0A6P1Y2M2_9SPIR</name>
<dbReference type="AlphaFoldDB" id="A0A6P1Y2M2"/>
<proteinExistence type="predicted"/>
<protein>
    <submittedName>
        <fullName evidence="1">Uncharacterized protein</fullName>
    </submittedName>
</protein>
<dbReference type="Proteomes" id="UP000464374">
    <property type="component" value="Chromosome"/>
</dbReference>
<dbReference type="RefSeq" id="WP_162664375.1">
    <property type="nucleotide sequence ID" value="NZ_CP048020.1"/>
</dbReference>
<dbReference type="EMBL" id="CP048020">
    <property type="protein sequence ID" value="QHX44078.1"/>
    <property type="molecule type" value="Genomic_DNA"/>
</dbReference>
<accession>A0A6P1Y2M2</accession>
<reference evidence="1 2" key="1">
    <citation type="submission" date="2020-01" db="EMBL/GenBank/DDBJ databases">
        <title>Complete genome sequence of a human oral phylogroup 1 Treponema sp. strain ATCC 700766, originally isolated from periodontitis dental plaque.</title>
        <authorList>
            <person name="Chan Y."/>
            <person name="Huo Y.-B."/>
            <person name="Yu X.-L."/>
            <person name="Zeng H."/>
            <person name="Leung W.-K."/>
            <person name="Watt R.M."/>
        </authorList>
    </citation>
    <scope>NUCLEOTIDE SEQUENCE [LARGE SCALE GENOMIC DNA]</scope>
    <source>
        <strain evidence="1 2">OMZ 804</strain>
    </source>
</reference>
<dbReference type="KEGG" id="trz:GWP43_12190"/>
<organism evidence="1 2">
    <name type="scientific">Treponema vincentii</name>
    <dbReference type="NCBI Taxonomy" id="69710"/>
    <lineage>
        <taxon>Bacteria</taxon>
        <taxon>Pseudomonadati</taxon>
        <taxon>Spirochaetota</taxon>
        <taxon>Spirochaetia</taxon>
        <taxon>Spirochaetales</taxon>
        <taxon>Treponemataceae</taxon>
        <taxon>Treponema</taxon>
    </lineage>
</organism>
<evidence type="ECO:0000313" key="2">
    <source>
        <dbReference type="Proteomes" id="UP000464374"/>
    </source>
</evidence>
<evidence type="ECO:0000313" key="1">
    <source>
        <dbReference type="EMBL" id="QHX44078.1"/>
    </source>
</evidence>